<dbReference type="AlphaFoldDB" id="A0A7W6G8C0"/>
<evidence type="ECO:0000259" key="1">
    <source>
        <dbReference type="Pfam" id="PF01850"/>
    </source>
</evidence>
<dbReference type="SUPFAM" id="SSF88723">
    <property type="entry name" value="PIN domain-like"/>
    <property type="match status" value="1"/>
</dbReference>
<evidence type="ECO:0000313" key="3">
    <source>
        <dbReference type="Proteomes" id="UP000548867"/>
    </source>
</evidence>
<dbReference type="InterPro" id="IPR002716">
    <property type="entry name" value="PIN_dom"/>
</dbReference>
<name>A0A7W6G8C0_9SPHN</name>
<protein>
    <submittedName>
        <fullName evidence="2">PIN domain nuclease of toxin-antitoxin system</fullName>
    </submittedName>
</protein>
<feature type="domain" description="PIN" evidence="1">
    <location>
        <begin position="1"/>
        <end position="114"/>
    </location>
</feature>
<gene>
    <name evidence="2" type="ORF">GGR38_004044</name>
</gene>
<keyword evidence="3" id="KW-1185">Reference proteome</keyword>
<dbReference type="EMBL" id="JACIDX010000019">
    <property type="protein sequence ID" value="MBB3957070.1"/>
    <property type="molecule type" value="Genomic_DNA"/>
</dbReference>
<dbReference type="InterPro" id="IPR029060">
    <property type="entry name" value="PIN-like_dom_sf"/>
</dbReference>
<reference evidence="2 3" key="1">
    <citation type="submission" date="2020-08" db="EMBL/GenBank/DDBJ databases">
        <title>Genomic Encyclopedia of Type Strains, Phase IV (KMG-IV): sequencing the most valuable type-strain genomes for metagenomic binning, comparative biology and taxonomic classification.</title>
        <authorList>
            <person name="Goeker M."/>
        </authorList>
    </citation>
    <scope>NUCLEOTIDE SEQUENCE [LARGE SCALE GENOMIC DNA]</scope>
    <source>
        <strain evidence="2 3">DSM 27057</strain>
    </source>
</reference>
<dbReference type="Pfam" id="PF01850">
    <property type="entry name" value="PIN"/>
    <property type="match status" value="1"/>
</dbReference>
<dbReference type="CDD" id="cd18682">
    <property type="entry name" value="PIN_VapC-like"/>
    <property type="match status" value="1"/>
</dbReference>
<dbReference type="Gene3D" id="3.40.50.1010">
    <property type="entry name" value="5'-nuclease"/>
    <property type="match status" value="1"/>
</dbReference>
<proteinExistence type="predicted"/>
<comment type="caution">
    <text evidence="2">The sequence shown here is derived from an EMBL/GenBank/DDBJ whole genome shotgun (WGS) entry which is preliminary data.</text>
</comment>
<sequence length="123" mass="13041">MLDATALLCLLFDEAGAGKVEARLDFARVCAVNYQEVLVALVDRGIDLEDAQTMLGWLDIEIVPMDRAQANIAGALRPLTRAAGLSLGDLCCLALAWTGRAVALTTDRAWADLDVGIAIEVVG</sequence>
<dbReference type="Proteomes" id="UP000548867">
    <property type="component" value="Unassembled WGS sequence"/>
</dbReference>
<organism evidence="2 3">
    <name type="scientific">Novosphingobium sediminicola</name>
    <dbReference type="NCBI Taxonomy" id="563162"/>
    <lineage>
        <taxon>Bacteria</taxon>
        <taxon>Pseudomonadati</taxon>
        <taxon>Pseudomonadota</taxon>
        <taxon>Alphaproteobacteria</taxon>
        <taxon>Sphingomonadales</taxon>
        <taxon>Sphingomonadaceae</taxon>
        <taxon>Novosphingobium</taxon>
    </lineage>
</organism>
<evidence type="ECO:0000313" key="2">
    <source>
        <dbReference type="EMBL" id="MBB3957070.1"/>
    </source>
</evidence>
<accession>A0A7W6G8C0</accession>